<dbReference type="GO" id="GO:0003723">
    <property type="term" value="F:RNA binding"/>
    <property type="evidence" value="ECO:0007669"/>
    <property type="project" value="TreeGrafter"/>
</dbReference>
<dbReference type="Pfam" id="PF25585">
    <property type="entry name" value="zf-CCCH_DUS3L"/>
    <property type="match status" value="1"/>
</dbReference>
<dbReference type="GO" id="GO:0102265">
    <property type="term" value="F:tRNA-dihydrouridine47 synthase activity"/>
    <property type="evidence" value="ECO:0007669"/>
    <property type="project" value="UniProtKB-EC"/>
</dbReference>
<dbReference type="SUPFAM" id="SSF57667">
    <property type="entry name" value="beta-beta-alpha zinc fingers"/>
    <property type="match status" value="1"/>
</dbReference>
<protein>
    <recommendedName>
        <fullName evidence="3 17">tRNA-dihydrouridine(47) synthase [NAD(P)(+)]</fullName>
        <ecNumber evidence="2 17">1.3.1.89</ecNumber>
    </recommendedName>
    <alternativeName>
        <fullName evidence="17">tRNA-dihydrouridine synthase 3</fullName>
    </alternativeName>
</protein>
<dbReference type="PROSITE" id="PS01136">
    <property type="entry name" value="UPF0034"/>
    <property type="match status" value="1"/>
</dbReference>
<dbReference type="PROSITE" id="PS00028">
    <property type="entry name" value="ZINC_FINGER_C2H2_1"/>
    <property type="match status" value="2"/>
</dbReference>
<dbReference type="OrthoDB" id="259935at2759"/>
<keyword evidence="16 17" id="KW-0479">Metal-binding</keyword>
<dbReference type="InterPro" id="IPR013087">
    <property type="entry name" value="Znf_C2H2_type"/>
</dbReference>
<comment type="similarity">
    <text evidence="17">Belongs to the dus family. Dus3 subfamily.</text>
</comment>
<evidence type="ECO:0000256" key="6">
    <source>
        <dbReference type="ARBA" id="ARBA00022664"/>
    </source>
</evidence>
<evidence type="ECO:0000259" key="19">
    <source>
        <dbReference type="PROSITE" id="PS50103"/>
    </source>
</evidence>
<keyword evidence="4 17" id="KW-0285">Flavoprotein</keyword>
<keyword evidence="7 17" id="KW-0819">tRNA processing</keyword>
<organism evidence="21 22">
    <name type="scientific">Pneumocystis wakefieldiae</name>
    <dbReference type="NCBI Taxonomy" id="38082"/>
    <lineage>
        <taxon>Eukaryota</taxon>
        <taxon>Fungi</taxon>
        <taxon>Dikarya</taxon>
        <taxon>Ascomycota</taxon>
        <taxon>Taphrinomycotina</taxon>
        <taxon>Pneumocystomycetes</taxon>
        <taxon>Pneumocystaceae</taxon>
        <taxon>Pneumocystis</taxon>
    </lineage>
</organism>
<dbReference type="PANTHER" id="PTHR45846:SF1">
    <property type="entry name" value="TRNA-DIHYDROURIDINE(47) SYNTHASE [NAD(P)(+)]-LIKE"/>
    <property type="match status" value="1"/>
</dbReference>
<evidence type="ECO:0000256" key="8">
    <source>
        <dbReference type="ARBA" id="ARBA00022771"/>
    </source>
</evidence>
<evidence type="ECO:0000256" key="4">
    <source>
        <dbReference type="ARBA" id="ARBA00022630"/>
    </source>
</evidence>
<evidence type="ECO:0000256" key="7">
    <source>
        <dbReference type="ARBA" id="ARBA00022694"/>
    </source>
</evidence>
<evidence type="ECO:0000256" key="1">
    <source>
        <dbReference type="ARBA" id="ARBA00001917"/>
    </source>
</evidence>
<dbReference type="EC" id="1.3.1.89" evidence="2 17"/>
<evidence type="ECO:0000256" key="13">
    <source>
        <dbReference type="ARBA" id="ARBA00048342"/>
    </source>
</evidence>
<evidence type="ECO:0000256" key="15">
    <source>
        <dbReference type="ARBA" id="ARBA00049513"/>
    </source>
</evidence>
<dbReference type="Gene3D" id="3.20.20.70">
    <property type="entry name" value="Aldolase class I"/>
    <property type="match status" value="1"/>
</dbReference>
<evidence type="ECO:0000256" key="14">
    <source>
        <dbReference type="ARBA" id="ARBA00049447"/>
    </source>
</evidence>
<dbReference type="PROSITE" id="PS50157">
    <property type="entry name" value="ZINC_FINGER_C2H2_2"/>
    <property type="match status" value="2"/>
</dbReference>
<dbReference type="SUPFAM" id="SSF51395">
    <property type="entry name" value="FMN-linked oxidoreductases"/>
    <property type="match status" value="1"/>
</dbReference>
<feature type="compositionally biased region" description="Basic and acidic residues" evidence="18">
    <location>
        <begin position="1"/>
        <end position="13"/>
    </location>
</feature>
<dbReference type="GO" id="GO:0050660">
    <property type="term" value="F:flavin adenine dinucleotide binding"/>
    <property type="evidence" value="ECO:0007669"/>
    <property type="project" value="UniProtKB-UniRule"/>
</dbReference>
<evidence type="ECO:0000256" key="5">
    <source>
        <dbReference type="ARBA" id="ARBA00022643"/>
    </source>
</evidence>
<evidence type="ECO:0000256" key="16">
    <source>
        <dbReference type="PROSITE-ProRule" id="PRU00723"/>
    </source>
</evidence>
<accession>A0A899G206</accession>
<evidence type="ECO:0000256" key="11">
    <source>
        <dbReference type="ARBA" id="ARBA00023027"/>
    </source>
</evidence>
<dbReference type="PROSITE" id="PS50103">
    <property type="entry name" value="ZF_C3H1"/>
    <property type="match status" value="1"/>
</dbReference>
<keyword evidence="6" id="KW-0507">mRNA processing</keyword>
<dbReference type="InterPro" id="IPR013785">
    <property type="entry name" value="Aldolase_TIM"/>
</dbReference>
<dbReference type="SMART" id="SM00355">
    <property type="entry name" value="ZnF_C2H2"/>
    <property type="match status" value="2"/>
</dbReference>
<dbReference type="GO" id="GO:0008270">
    <property type="term" value="F:zinc ion binding"/>
    <property type="evidence" value="ECO:0007669"/>
    <property type="project" value="UniProtKB-KW"/>
</dbReference>
<feature type="domain" description="C2H2-type" evidence="20">
    <location>
        <begin position="911"/>
        <end position="934"/>
    </location>
</feature>
<keyword evidence="22" id="KW-1185">Reference proteome</keyword>
<comment type="catalytic activity">
    <reaction evidence="15">
        <text>5,6-dihydrouridine(47) in tRNA + NADP(+) = uridine(47) in tRNA + NADPH + H(+)</text>
        <dbReference type="Rhea" id="RHEA:53360"/>
        <dbReference type="Rhea" id="RHEA-COMP:13539"/>
        <dbReference type="Rhea" id="RHEA-COMP:13540"/>
        <dbReference type="ChEBI" id="CHEBI:15378"/>
        <dbReference type="ChEBI" id="CHEBI:57783"/>
        <dbReference type="ChEBI" id="CHEBI:58349"/>
        <dbReference type="ChEBI" id="CHEBI:65315"/>
        <dbReference type="ChEBI" id="CHEBI:74443"/>
        <dbReference type="EC" id="1.3.1.89"/>
    </reaction>
    <physiologicalReaction direction="right-to-left" evidence="15">
        <dbReference type="Rhea" id="RHEA:53362"/>
    </physiologicalReaction>
</comment>
<dbReference type="Gene3D" id="3.30.160.60">
    <property type="entry name" value="Classic Zinc Finger"/>
    <property type="match status" value="1"/>
</dbReference>
<reference evidence="21" key="1">
    <citation type="submission" date="2020-06" db="EMBL/GenBank/DDBJ databases">
        <title>Genomes of multiple members of Pneumocystis genus reveal paths to human pathogen Pneumocystis jirovecii.</title>
        <authorList>
            <person name="Cisse O.H."/>
            <person name="Ma L."/>
            <person name="Dekker J."/>
            <person name="Khil P."/>
            <person name="Jo J."/>
            <person name="Brenchley J."/>
            <person name="Blair R."/>
            <person name="Pahar B."/>
            <person name="Chabe M."/>
            <person name="Van Rompay K.A."/>
            <person name="Keesler R."/>
            <person name="Sukura A."/>
            <person name="Hirsch V."/>
            <person name="Kutty G."/>
            <person name="Liu Y."/>
            <person name="Peng L."/>
            <person name="Chen J."/>
            <person name="Song J."/>
            <person name="Weissenbacher-Lang C."/>
            <person name="Xu J."/>
            <person name="Upham N.S."/>
            <person name="Stajich J.E."/>
            <person name="Cuomo C.A."/>
            <person name="Cushion M.T."/>
            <person name="Kovacs J.A."/>
        </authorList>
    </citation>
    <scope>NUCLEOTIDE SEQUENCE</scope>
    <source>
        <strain evidence="21">2A</strain>
    </source>
</reference>
<dbReference type="PANTHER" id="PTHR45846">
    <property type="entry name" value="TRNA-DIHYDROURIDINE(47) SYNTHASE [NAD(P)(+)]-LIKE"/>
    <property type="match status" value="1"/>
</dbReference>
<evidence type="ECO:0000256" key="18">
    <source>
        <dbReference type="SAM" id="MobiDB-lite"/>
    </source>
</evidence>
<comment type="function">
    <text evidence="17">Catalyzes the synthesis of dihydrouridine, a modified base found in the D-loop of most tRNAs. Specifically modifies U47 in cytoplasmic tRNAs.</text>
</comment>
<keyword evidence="11 17" id="KW-0520">NAD</keyword>
<proteinExistence type="inferred from homology"/>
<gene>
    <name evidence="21" type="ORF">MERGE_001028</name>
</gene>
<comment type="catalytic activity">
    <reaction evidence="13">
        <text>a 5,6-dihydrouridine in mRNA + NAD(+) = a uridine in mRNA + NADH + H(+)</text>
        <dbReference type="Rhea" id="RHEA:69851"/>
        <dbReference type="Rhea" id="RHEA-COMP:14658"/>
        <dbReference type="Rhea" id="RHEA-COMP:17789"/>
        <dbReference type="ChEBI" id="CHEBI:15378"/>
        <dbReference type="ChEBI" id="CHEBI:57540"/>
        <dbReference type="ChEBI" id="CHEBI:57945"/>
        <dbReference type="ChEBI" id="CHEBI:65315"/>
        <dbReference type="ChEBI" id="CHEBI:74443"/>
    </reaction>
    <physiologicalReaction direction="right-to-left" evidence="13">
        <dbReference type="Rhea" id="RHEA:69853"/>
    </physiologicalReaction>
</comment>
<dbReference type="Proteomes" id="UP000663699">
    <property type="component" value="Chromosome 13"/>
</dbReference>
<evidence type="ECO:0000256" key="2">
    <source>
        <dbReference type="ARBA" id="ARBA00012376"/>
    </source>
</evidence>
<evidence type="ECO:0000256" key="3">
    <source>
        <dbReference type="ARBA" id="ARBA00022143"/>
    </source>
</evidence>
<comment type="catalytic activity">
    <reaction evidence="12">
        <text>5,6-dihydrouridine(47) in tRNA + NAD(+) = uridine(47) in tRNA + NADH + H(+)</text>
        <dbReference type="Rhea" id="RHEA:53364"/>
        <dbReference type="Rhea" id="RHEA-COMP:13539"/>
        <dbReference type="Rhea" id="RHEA-COMP:13540"/>
        <dbReference type="ChEBI" id="CHEBI:15378"/>
        <dbReference type="ChEBI" id="CHEBI:57540"/>
        <dbReference type="ChEBI" id="CHEBI:57945"/>
        <dbReference type="ChEBI" id="CHEBI:65315"/>
        <dbReference type="ChEBI" id="CHEBI:74443"/>
        <dbReference type="EC" id="1.3.1.89"/>
    </reaction>
    <physiologicalReaction direction="right-to-left" evidence="12">
        <dbReference type="Rhea" id="RHEA:53366"/>
    </physiologicalReaction>
</comment>
<dbReference type="InterPro" id="IPR036236">
    <property type="entry name" value="Znf_C2H2_sf"/>
</dbReference>
<feature type="domain" description="C2H2-type" evidence="20">
    <location>
        <begin position="850"/>
        <end position="880"/>
    </location>
</feature>
<keyword evidence="8 16" id="KW-0863">Zinc-finger</keyword>
<evidence type="ECO:0000256" key="10">
    <source>
        <dbReference type="ARBA" id="ARBA00023002"/>
    </source>
</evidence>
<evidence type="ECO:0000256" key="17">
    <source>
        <dbReference type="RuleBase" id="RU291113"/>
    </source>
</evidence>
<dbReference type="InterPro" id="IPR035587">
    <property type="entry name" value="DUS-like_FMN-bd"/>
</dbReference>
<comment type="cofactor">
    <cofactor evidence="1 17">
        <name>FMN</name>
        <dbReference type="ChEBI" id="CHEBI:58210"/>
    </cofactor>
</comment>
<keyword evidence="16 17" id="KW-0862">Zinc</keyword>
<evidence type="ECO:0000259" key="20">
    <source>
        <dbReference type="PROSITE" id="PS50157"/>
    </source>
</evidence>
<dbReference type="CDD" id="cd02801">
    <property type="entry name" value="DUS_like_FMN"/>
    <property type="match status" value="1"/>
</dbReference>
<keyword evidence="5 17" id="KW-0288">FMN</keyword>
<name>A0A899G206_9ASCO</name>
<comment type="catalytic activity">
    <reaction evidence="14">
        <text>a 5,6-dihydrouridine in mRNA + NADP(+) = a uridine in mRNA + NADPH + H(+)</text>
        <dbReference type="Rhea" id="RHEA:69855"/>
        <dbReference type="Rhea" id="RHEA-COMP:14658"/>
        <dbReference type="Rhea" id="RHEA-COMP:17789"/>
        <dbReference type="ChEBI" id="CHEBI:15378"/>
        <dbReference type="ChEBI" id="CHEBI:57783"/>
        <dbReference type="ChEBI" id="CHEBI:58349"/>
        <dbReference type="ChEBI" id="CHEBI:65315"/>
        <dbReference type="ChEBI" id="CHEBI:74443"/>
    </reaction>
    <physiologicalReaction direction="right-to-left" evidence="14">
        <dbReference type="Rhea" id="RHEA:69857"/>
    </physiologicalReaction>
</comment>
<dbReference type="InterPro" id="IPR018517">
    <property type="entry name" value="tRNA_hU_synthase_CS"/>
</dbReference>
<dbReference type="InterPro" id="IPR000571">
    <property type="entry name" value="Znf_CCCH"/>
</dbReference>
<feature type="region of interest" description="Disordered" evidence="18">
    <location>
        <begin position="1"/>
        <end position="20"/>
    </location>
</feature>
<sequence length="954" mass="107642">MNEMSSKSKDHGENGALEVDAAGFPFKEAVKTRKRPRGQNKNRKIVIERELKQLCPRISVEKPCEYGDTCKFIHSIEDYLNQKPQDIGDICSVFNYRGWCRSGWKCRWLSGHLIKPTSDVKTWSLIADHNKMEMHKNDDINYVSADIRKSLSRKLYLTPKTDSYLAFLGQNPHVNHINKEGFGDIERDFPIRTMEKKKICWKGRKILAPLTTVGNVPFRRICSSFGADVTFSEMIVSLPLLQGLKSEWALPRAHISERSSLGNGKRGLFGLQICGSKLWHSLRATEVLADVCNEIDFIDLNCGCPIDLIYKQGAGSALLDSQTKMIKMLEGMAYVSNSIPITTKIRMGTKDDKPVALKLISRLRNELNLSAVILHGRSRQQRYTKKADWQYIRQCASMINAMRDYDAYNEDSKRNAETGNVSSMAFIGNGDIYSWEDWHAAMMSGVDTAMVARGALIKPWIFEEIDSKQYIDKSSTERLNILKDFCEYGLDYWGSDELGVNTTRRFLCELLSFFHRYVPTTMLEVLPPNIQDRPPLWKGRNEMETLLASGNSKDWVKIRVYPPDSLRGPVTGQGVGLKDPGQLFTTVGLSFERGRIARNKEGAVDWRTEAVQHNLERSLLSIGRLLVIEKTACKARRYGGSGYQQMGLMRLGGNSVDTDEGLGCEEYLCPRLEISFCKDFNCCGVVLRDLHDLCRHYEEAHVRLEEEGLLVSSGVRFANSAFACRTGWDDQEFAFDHLFQSMPDSDKQSQSLAPLAVSTRDFLLSSSNISTPSSSMPSTPTFDSSQEFFVLDMDDSETVVLNGSSLLAEEWVKQQMVKKQRQHGVSLSDTESRGTIDSPGSNFVVVDKPYKCPVIGCDKAYKNQNGLKYHKLHGHCTASAMLQDTTVPATFSDEIVASSPKGNPVVENKPYKCELCNKRYKNLNGLKYHKAHSHQQISMAQVQREVLMQGCVRV</sequence>
<dbReference type="GO" id="GO:0006397">
    <property type="term" value="P:mRNA processing"/>
    <property type="evidence" value="ECO:0007669"/>
    <property type="project" value="UniProtKB-KW"/>
</dbReference>
<keyword evidence="9 17" id="KW-0521">NADP</keyword>
<dbReference type="AlphaFoldDB" id="A0A899G206"/>
<keyword evidence="10 17" id="KW-0560">Oxidoreductase</keyword>
<feature type="domain" description="C3H1-type" evidence="19">
    <location>
        <begin position="49"/>
        <end position="77"/>
    </location>
</feature>
<evidence type="ECO:0000313" key="22">
    <source>
        <dbReference type="Proteomes" id="UP000663699"/>
    </source>
</evidence>
<evidence type="ECO:0000256" key="9">
    <source>
        <dbReference type="ARBA" id="ARBA00022857"/>
    </source>
</evidence>
<dbReference type="Pfam" id="PF01207">
    <property type="entry name" value="Dus"/>
    <property type="match status" value="2"/>
</dbReference>
<evidence type="ECO:0000256" key="12">
    <source>
        <dbReference type="ARBA" id="ARBA00048266"/>
    </source>
</evidence>
<evidence type="ECO:0000313" key="21">
    <source>
        <dbReference type="EMBL" id="QSL66645.1"/>
    </source>
</evidence>
<dbReference type="EMBL" id="CP054544">
    <property type="protein sequence ID" value="QSL66645.1"/>
    <property type="molecule type" value="Genomic_DNA"/>
</dbReference>
<feature type="zinc finger region" description="C3H1-type" evidence="16">
    <location>
        <begin position="49"/>
        <end position="77"/>
    </location>
</feature>